<sequence>MILTPPHNFPSRVIRYRRKVSNNLLHNTGYMEKQNKELYKENCQMMRENEMLRKAAERLNQENQALLAELKKRLLEASAQLQSDPQLKPSSSSSTENKKCNKNSSQKNI</sequence>
<reference evidence="3" key="1">
    <citation type="submission" date="2020-06" db="EMBL/GenBank/DDBJ databases">
        <authorList>
            <person name="Li T."/>
            <person name="Hu X."/>
            <person name="Zhang T."/>
            <person name="Song X."/>
            <person name="Zhang H."/>
            <person name="Dai N."/>
            <person name="Sheng W."/>
            <person name="Hou X."/>
            <person name="Wei L."/>
        </authorList>
    </citation>
    <scope>NUCLEOTIDE SEQUENCE</scope>
    <source>
        <strain evidence="3">3651</strain>
        <tissue evidence="3">Leaf</tissue>
    </source>
</reference>
<protein>
    <submittedName>
        <fullName evidence="3">Uncharacterized protein</fullName>
    </submittedName>
</protein>
<accession>A0AAE1YZZ9</accession>
<dbReference type="AlphaFoldDB" id="A0AAE1YZZ9"/>
<dbReference type="InterPro" id="IPR039312">
    <property type="entry name" value="ZPR"/>
</dbReference>
<feature type="compositionally biased region" description="Polar residues" evidence="2">
    <location>
        <begin position="80"/>
        <end position="89"/>
    </location>
</feature>
<feature type="region of interest" description="Disordered" evidence="2">
    <location>
        <begin position="80"/>
        <end position="109"/>
    </location>
</feature>
<comment type="caution">
    <text evidence="3">The sequence shown here is derived from an EMBL/GenBank/DDBJ whole genome shotgun (WGS) entry which is preliminary data.</text>
</comment>
<evidence type="ECO:0000256" key="1">
    <source>
        <dbReference type="SAM" id="Coils"/>
    </source>
</evidence>
<feature type="coiled-coil region" evidence="1">
    <location>
        <begin position="45"/>
        <end position="80"/>
    </location>
</feature>
<evidence type="ECO:0000313" key="3">
    <source>
        <dbReference type="EMBL" id="KAK4439634.1"/>
    </source>
</evidence>
<dbReference type="EMBL" id="JACGWO010000001">
    <property type="protein sequence ID" value="KAK4439634.1"/>
    <property type="molecule type" value="Genomic_DNA"/>
</dbReference>
<gene>
    <name evidence="3" type="ORF">Salat_0298300</name>
</gene>
<evidence type="ECO:0000256" key="2">
    <source>
        <dbReference type="SAM" id="MobiDB-lite"/>
    </source>
</evidence>
<keyword evidence="1" id="KW-0175">Coiled coil</keyword>
<reference evidence="3" key="2">
    <citation type="journal article" date="2024" name="Plant">
        <title>Genomic evolution and insights into agronomic trait innovations of Sesamum species.</title>
        <authorList>
            <person name="Miao H."/>
            <person name="Wang L."/>
            <person name="Qu L."/>
            <person name="Liu H."/>
            <person name="Sun Y."/>
            <person name="Le M."/>
            <person name="Wang Q."/>
            <person name="Wei S."/>
            <person name="Zheng Y."/>
            <person name="Lin W."/>
            <person name="Duan Y."/>
            <person name="Cao H."/>
            <person name="Xiong S."/>
            <person name="Wang X."/>
            <person name="Wei L."/>
            <person name="Li C."/>
            <person name="Ma Q."/>
            <person name="Ju M."/>
            <person name="Zhao R."/>
            <person name="Li G."/>
            <person name="Mu C."/>
            <person name="Tian Q."/>
            <person name="Mei H."/>
            <person name="Zhang T."/>
            <person name="Gao T."/>
            <person name="Zhang H."/>
        </authorList>
    </citation>
    <scope>NUCLEOTIDE SEQUENCE</scope>
    <source>
        <strain evidence="3">3651</strain>
    </source>
</reference>
<organism evidence="3 4">
    <name type="scientific">Sesamum alatum</name>
    <dbReference type="NCBI Taxonomy" id="300844"/>
    <lineage>
        <taxon>Eukaryota</taxon>
        <taxon>Viridiplantae</taxon>
        <taxon>Streptophyta</taxon>
        <taxon>Embryophyta</taxon>
        <taxon>Tracheophyta</taxon>
        <taxon>Spermatophyta</taxon>
        <taxon>Magnoliopsida</taxon>
        <taxon>eudicotyledons</taxon>
        <taxon>Gunneridae</taxon>
        <taxon>Pentapetalae</taxon>
        <taxon>asterids</taxon>
        <taxon>lamiids</taxon>
        <taxon>Lamiales</taxon>
        <taxon>Pedaliaceae</taxon>
        <taxon>Sesamum</taxon>
    </lineage>
</organism>
<proteinExistence type="predicted"/>
<dbReference type="PANTHER" id="PTHR33601">
    <property type="entry name" value="PROTEIN LITTLE ZIPPER 4"/>
    <property type="match status" value="1"/>
</dbReference>
<dbReference type="Proteomes" id="UP001293254">
    <property type="component" value="Unassembled WGS sequence"/>
</dbReference>
<dbReference type="PANTHER" id="PTHR33601:SF1">
    <property type="entry name" value="PROTEIN LITTLE ZIPPER 4"/>
    <property type="match status" value="1"/>
</dbReference>
<evidence type="ECO:0000313" key="4">
    <source>
        <dbReference type="Proteomes" id="UP001293254"/>
    </source>
</evidence>
<keyword evidence="4" id="KW-1185">Reference proteome</keyword>
<name>A0AAE1YZZ9_9LAMI</name>